<proteinExistence type="predicted"/>
<gene>
    <name evidence="1" type="ORF">O0S10_01550</name>
</gene>
<keyword evidence="2" id="KW-1185">Reference proteome</keyword>
<dbReference type="RefSeq" id="WP_268924133.1">
    <property type="nucleotide sequence ID" value="NZ_JAPTGB010000003.1"/>
</dbReference>
<dbReference type="EMBL" id="JAPTGB010000003">
    <property type="protein sequence ID" value="MCZ0859911.1"/>
    <property type="molecule type" value="Genomic_DNA"/>
</dbReference>
<reference evidence="1" key="1">
    <citation type="submission" date="2022-12" db="EMBL/GenBank/DDBJ databases">
        <title>Isolation and characterisation of novel Methanocorpusculum spp. from native Australian herbivores indicates the genus is ancestrally host-associated.</title>
        <authorList>
            <person name="Volmer J.G."/>
            <person name="Soo R.M."/>
            <person name="Evans P.N."/>
            <person name="Hoedt E.C."/>
            <person name="Astorga Alsina A.L."/>
            <person name="Woodcroft B.J."/>
            <person name="Tyson G.W."/>
            <person name="Hugenholtz P."/>
            <person name="Morrison M."/>
        </authorList>
    </citation>
    <scope>NUCLEOTIDE SEQUENCE</scope>
    <source>
        <strain evidence="1">MG</strain>
    </source>
</reference>
<comment type="caution">
    <text evidence="1">The sequence shown here is derived from an EMBL/GenBank/DDBJ whole genome shotgun (WGS) entry which is preliminary data.</text>
</comment>
<organism evidence="1 2">
    <name type="scientific">Methanocorpusculum petauri</name>
    <dbReference type="NCBI Taxonomy" id="3002863"/>
    <lineage>
        <taxon>Archaea</taxon>
        <taxon>Methanobacteriati</taxon>
        <taxon>Methanobacteriota</taxon>
        <taxon>Stenosarchaea group</taxon>
        <taxon>Methanomicrobia</taxon>
        <taxon>Methanomicrobiales</taxon>
        <taxon>Methanocorpusculaceae</taxon>
        <taxon>Methanocorpusculum</taxon>
    </lineage>
</organism>
<accession>A0ABT4IDU7</accession>
<evidence type="ECO:0000313" key="1">
    <source>
        <dbReference type="EMBL" id="MCZ0859911.1"/>
    </source>
</evidence>
<name>A0ABT4IDU7_9EURY</name>
<dbReference type="Proteomes" id="UP001141422">
    <property type="component" value="Unassembled WGS sequence"/>
</dbReference>
<evidence type="ECO:0000313" key="2">
    <source>
        <dbReference type="Proteomes" id="UP001141422"/>
    </source>
</evidence>
<protein>
    <submittedName>
        <fullName evidence="1">Uncharacterized protein</fullName>
    </submittedName>
</protein>
<sequence length="82" mass="9065">MSGSKLNVNIRLNTPLKMYLDRACLKTDQGFYIGKKDVISHFAKAITALAKSGMENSGLTEKQVIQNLKGQTITLVITFDEC</sequence>